<name>A0A1H1JY06_9BURK</name>
<dbReference type="SMART" id="SM00342">
    <property type="entry name" value="HTH_ARAC"/>
    <property type="match status" value="1"/>
</dbReference>
<dbReference type="InterPro" id="IPR009057">
    <property type="entry name" value="Homeodomain-like_sf"/>
</dbReference>
<dbReference type="GO" id="GO:0003700">
    <property type="term" value="F:DNA-binding transcription factor activity"/>
    <property type="evidence" value="ECO:0007669"/>
    <property type="project" value="InterPro"/>
</dbReference>
<organism evidence="5 6">
    <name type="scientific">Paraburkholderia tuberum</name>
    <dbReference type="NCBI Taxonomy" id="157910"/>
    <lineage>
        <taxon>Bacteria</taxon>
        <taxon>Pseudomonadati</taxon>
        <taxon>Pseudomonadota</taxon>
        <taxon>Betaproteobacteria</taxon>
        <taxon>Burkholderiales</taxon>
        <taxon>Burkholderiaceae</taxon>
        <taxon>Paraburkholderia</taxon>
    </lineage>
</organism>
<accession>A0A1H1JY06</accession>
<dbReference type="Gene3D" id="1.10.10.60">
    <property type="entry name" value="Homeodomain-like"/>
    <property type="match status" value="1"/>
</dbReference>
<keyword evidence="2 5" id="KW-0238">DNA-binding</keyword>
<dbReference type="SUPFAM" id="SSF52317">
    <property type="entry name" value="Class I glutamine amidotransferase-like"/>
    <property type="match status" value="1"/>
</dbReference>
<dbReference type="InterPro" id="IPR018060">
    <property type="entry name" value="HTH_AraC"/>
</dbReference>
<dbReference type="STRING" id="157910.SAMN05445850_5896"/>
<keyword evidence="1" id="KW-0805">Transcription regulation</keyword>
<dbReference type="Proteomes" id="UP000199365">
    <property type="component" value="Unassembled WGS sequence"/>
</dbReference>
<dbReference type="Gene3D" id="3.40.50.880">
    <property type="match status" value="1"/>
</dbReference>
<evidence type="ECO:0000256" key="3">
    <source>
        <dbReference type="ARBA" id="ARBA00023163"/>
    </source>
</evidence>
<evidence type="ECO:0000313" key="6">
    <source>
        <dbReference type="Proteomes" id="UP000199365"/>
    </source>
</evidence>
<dbReference type="Pfam" id="PF12833">
    <property type="entry name" value="HTH_18"/>
    <property type="match status" value="1"/>
</dbReference>
<reference evidence="6" key="1">
    <citation type="submission" date="2016-10" db="EMBL/GenBank/DDBJ databases">
        <authorList>
            <person name="Varghese N."/>
            <person name="Submissions S."/>
        </authorList>
    </citation>
    <scope>NUCLEOTIDE SEQUENCE [LARGE SCALE GENOMIC DNA]</scope>
    <source>
        <strain evidence="6">DUS833</strain>
    </source>
</reference>
<sequence>MMKHIGLFVFQDCSMASTGAIGDAFRLANEFKRTAGEEAPYRFTVVSDGGGLVTSSSGISIWTQGLERYCLADFHALFVACRDVTEVAESNDRFLSWISLQGSIASFGMQQGANLAVVCNDPLQSIVPIFLFDDSGDAARTQSNVTPTDLALAQIERDINTDTARKIGRILQNGYAEKSRSEFDDVNITTTTEKIRESARWIKENYSKAISVAQAAESVAMSKRNFQRRFKCEFGMTPLEYLLRTRFEIVRSMLKNTDLPVDKIARRCGMGDGNRLGRLFKERYGMSPTQFRAQQHVDADERWLTPEESWSAATEMLRQAPLTL</sequence>
<evidence type="ECO:0000256" key="2">
    <source>
        <dbReference type="ARBA" id="ARBA00023125"/>
    </source>
</evidence>
<keyword evidence="6" id="KW-1185">Reference proteome</keyword>
<dbReference type="SUPFAM" id="SSF46689">
    <property type="entry name" value="Homeodomain-like"/>
    <property type="match status" value="2"/>
</dbReference>
<dbReference type="AlphaFoldDB" id="A0A1H1JY06"/>
<evidence type="ECO:0000313" key="5">
    <source>
        <dbReference type="EMBL" id="SDR54525.1"/>
    </source>
</evidence>
<evidence type="ECO:0000256" key="1">
    <source>
        <dbReference type="ARBA" id="ARBA00023015"/>
    </source>
</evidence>
<dbReference type="PROSITE" id="PS01124">
    <property type="entry name" value="HTH_ARAC_FAMILY_2"/>
    <property type="match status" value="1"/>
</dbReference>
<dbReference type="InterPro" id="IPR029062">
    <property type="entry name" value="Class_I_gatase-like"/>
</dbReference>
<dbReference type="GO" id="GO:0043565">
    <property type="term" value="F:sequence-specific DNA binding"/>
    <property type="evidence" value="ECO:0007669"/>
    <property type="project" value="InterPro"/>
</dbReference>
<dbReference type="EMBL" id="FNKX01000002">
    <property type="protein sequence ID" value="SDR54525.1"/>
    <property type="molecule type" value="Genomic_DNA"/>
</dbReference>
<dbReference type="PANTHER" id="PTHR43280">
    <property type="entry name" value="ARAC-FAMILY TRANSCRIPTIONAL REGULATOR"/>
    <property type="match status" value="1"/>
</dbReference>
<evidence type="ECO:0000259" key="4">
    <source>
        <dbReference type="PROSITE" id="PS01124"/>
    </source>
</evidence>
<feature type="domain" description="HTH araC/xylS-type" evidence="4">
    <location>
        <begin position="196"/>
        <end position="294"/>
    </location>
</feature>
<dbReference type="PANTHER" id="PTHR43280:SF2">
    <property type="entry name" value="HTH-TYPE TRANSCRIPTIONAL REGULATOR EXSA"/>
    <property type="match status" value="1"/>
</dbReference>
<protein>
    <submittedName>
        <fullName evidence="5">Transcriptional regulator GlxA family, contains an amidase domain and an AraC-type DNA-binding HTH domain</fullName>
    </submittedName>
</protein>
<proteinExistence type="predicted"/>
<gene>
    <name evidence="5" type="ORF">SAMN05445850_5896</name>
</gene>
<keyword evidence="3" id="KW-0804">Transcription</keyword>